<comment type="caution">
    <text evidence="18">Lacks conserved residue(s) required for the propagation of feature annotation.</text>
</comment>
<comment type="subunit">
    <text evidence="17">Homotetramer.</text>
</comment>
<keyword evidence="12 17" id="KW-0456">Lyase</keyword>
<comment type="cofactor">
    <cofactor evidence="17">
        <name>Mg(2+)</name>
        <dbReference type="ChEBI" id="CHEBI:18420"/>
    </cofactor>
</comment>
<evidence type="ECO:0000256" key="12">
    <source>
        <dbReference type="ARBA" id="ARBA00023239"/>
    </source>
</evidence>
<dbReference type="InterPro" id="IPR017953">
    <property type="entry name" value="Carbohydrate_kinase_pred_CS"/>
</dbReference>
<dbReference type="GO" id="GO:0046496">
    <property type="term" value="P:nicotinamide nucleotide metabolic process"/>
    <property type="evidence" value="ECO:0007669"/>
    <property type="project" value="UniProtKB-UniRule"/>
</dbReference>
<dbReference type="Proteomes" id="UP000016587">
    <property type="component" value="Chromosome"/>
</dbReference>
<evidence type="ECO:0000256" key="2">
    <source>
        <dbReference type="ARBA" id="ARBA00000909"/>
    </source>
</evidence>
<dbReference type="SUPFAM" id="SSF64153">
    <property type="entry name" value="YjeF N-terminal domain-like"/>
    <property type="match status" value="1"/>
</dbReference>
<dbReference type="RefSeq" id="WP_021761237.1">
    <property type="nucleotide sequence ID" value="NC_022444.1"/>
</dbReference>
<comment type="catalytic activity">
    <reaction evidence="2 18 19">
        <text>(6R)-NADPHX = (6S)-NADPHX</text>
        <dbReference type="Rhea" id="RHEA:32227"/>
        <dbReference type="ChEBI" id="CHEBI:64076"/>
        <dbReference type="ChEBI" id="CHEBI:64077"/>
        <dbReference type="EC" id="5.1.99.6"/>
    </reaction>
</comment>
<dbReference type="EMBL" id="CP006585">
    <property type="protein sequence ID" value="AGW14237.1"/>
    <property type="molecule type" value="Genomic_DNA"/>
</dbReference>
<keyword evidence="6 17" id="KW-0547">Nucleotide-binding</keyword>
<keyword evidence="22" id="KW-0418">Kinase</keyword>
<dbReference type="NCBIfam" id="TIGR00196">
    <property type="entry name" value="yjeF_cterm"/>
    <property type="match status" value="1"/>
</dbReference>
<comment type="similarity">
    <text evidence="17">Belongs to the NnrD/CARKD family.</text>
</comment>
<dbReference type="InterPro" id="IPR029056">
    <property type="entry name" value="Ribokinase-like"/>
</dbReference>
<dbReference type="PROSITE" id="PS51383">
    <property type="entry name" value="YJEF_C_3"/>
    <property type="match status" value="1"/>
</dbReference>
<dbReference type="PANTHER" id="PTHR12592">
    <property type="entry name" value="ATP-DEPENDENT (S)-NAD(P)H-HYDRATE DEHYDRATASE FAMILY MEMBER"/>
    <property type="match status" value="1"/>
</dbReference>
<feature type="binding site" evidence="17">
    <location>
        <position position="464"/>
    </location>
    <ligand>
        <name>AMP</name>
        <dbReference type="ChEBI" id="CHEBI:456215"/>
    </ligand>
</feature>
<dbReference type="AlphaFoldDB" id="T2GEA5"/>
<feature type="binding site" evidence="18">
    <location>
        <position position="172"/>
    </location>
    <ligand>
        <name>(6S)-NADPHX</name>
        <dbReference type="ChEBI" id="CHEBI:64076"/>
    </ligand>
</feature>
<protein>
    <recommendedName>
        <fullName evidence="19">Bifunctional NAD(P)H-hydrate repair enzyme</fullName>
    </recommendedName>
    <alternativeName>
        <fullName evidence="19">Nicotinamide nucleotide repair protein</fullName>
    </alternativeName>
    <domain>
        <recommendedName>
            <fullName evidence="19">ADP-dependent (S)-NAD(P)H-hydrate dehydratase</fullName>
            <ecNumber evidence="19">4.2.1.136</ecNumber>
        </recommendedName>
        <alternativeName>
            <fullName evidence="19">ADP-dependent NAD(P)HX dehydratase</fullName>
        </alternativeName>
    </domain>
    <domain>
        <recommendedName>
            <fullName evidence="19">NAD(P)H-hydrate epimerase</fullName>
            <ecNumber evidence="19">5.1.99.6</ecNumber>
        </recommendedName>
    </domain>
</protein>
<comment type="similarity">
    <text evidence="4 19">In the C-terminal section; belongs to the NnrD/CARKD family.</text>
</comment>
<evidence type="ECO:0000256" key="7">
    <source>
        <dbReference type="ARBA" id="ARBA00022840"/>
    </source>
</evidence>
<accession>T2GEA5</accession>
<feature type="binding site" evidence="17">
    <location>
        <position position="398"/>
    </location>
    <ligand>
        <name>(6S)-NADPHX</name>
        <dbReference type="ChEBI" id="CHEBI:64076"/>
    </ligand>
</feature>
<dbReference type="Pfam" id="PF01256">
    <property type="entry name" value="Carb_kinase"/>
    <property type="match status" value="1"/>
</dbReference>
<dbReference type="NCBIfam" id="TIGR00197">
    <property type="entry name" value="yjeF_nterm"/>
    <property type="match status" value="1"/>
</dbReference>
<evidence type="ECO:0000256" key="13">
    <source>
        <dbReference type="ARBA" id="ARBA00023268"/>
    </source>
</evidence>
<comment type="function">
    <text evidence="14 19">Bifunctional enzyme that catalyzes the epimerization of the S- and R-forms of NAD(P)HX and the dehydration of the S-form of NAD(P)HX at the expense of ADP, which is converted to AMP. This allows the repair of both epimers of NAD(P)HX, a damaged form of NAD(P)H that is a result of enzymatic or heat-dependent hydration.</text>
</comment>
<feature type="binding site" evidence="17">
    <location>
        <position position="465"/>
    </location>
    <ligand>
        <name>(6S)-NADPHX</name>
        <dbReference type="ChEBI" id="CHEBI:64076"/>
    </ligand>
</feature>
<reference evidence="23" key="2">
    <citation type="submission" date="2013-07" db="EMBL/GenBank/DDBJ databases">
        <authorList>
            <person name="Morais-Silva F.O."/>
            <person name="Rezende A.M."/>
            <person name="Pimentel C."/>
            <person name="Resende D.M."/>
            <person name="Santos C.I."/>
            <person name="Clemente C."/>
            <person name="de Oliveira L.M."/>
            <person name="da Silva S.M."/>
            <person name="Costa D.A."/>
            <person name="Varela-Raposo A."/>
            <person name="Horacio E.C.A."/>
            <person name="Matos M."/>
            <person name="Flores O."/>
            <person name="Ruiz J.C."/>
            <person name="Rodrigues-Pousada C."/>
        </authorList>
    </citation>
    <scope>NUCLEOTIDE SEQUENCE [LARGE SCALE GENOMIC DNA]</scope>
    <source>
        <strain evidence="23">ATCC 19364 / DSM 1382 / NCIMB 9332 / VKM B-1759</strain>
    </source>
</reference>
<dbReference type="Gene3D" id="3.40.50.10260">
    <property type="entry name" value="YjeF N-terminal domain"/>
    <property type="match status" value="1"/>
</dbReference>
<dbReference type="STRING" id="1121448.DGI_2498"/>
<comment type="similarity">
    <text evidence="3 19">In the N-terminal section; belongs to the NnrE/AIBP family.</text>
</comment>
<name>T2GEA5_MEGG1</name>
<comment type="cofactor">
    <cofactor evidence="18 19">
        <name>K(+)</name>
        <dbReference type="ChEBI" id="CHEBI:29103"/>
    </cofactor>
    <text evidence="18 19">Binds 1 potassium ion per subunit.</text>
</comment>
<proteinExistence type="inferred from homology"/>
<evidence type="ECO:0000256" key="18">
    <source>
        <dbReference type="HAMAP-Rule" id="MF_01966"/>
    </source>
</evidence>
<feature type="binding site" evidence="17">
    <location>
        <position position="346"/>
    </location>
    <ligand>
        <name>(6S)-NADPHX</name>
        <dbReference type="ChEBI" id="CHEBI:64076"/>
    </ligand>
</feature>
<dbReference type="GO" id="GO:0052855">
    <property type="term" value="F:ADP-dependent NAD(P)H-hydrate dehydratase activity"/>
    <property type="evidence" value="ECO:0007669"/>
    <property type="project" value="UniProtKB-UniRule"/>
</dbReference>
<dbReference type="GO" id="GO:0052856">
    <property type="term" value="F:NAD(P)HX epimerase activity"/>
    <property type="evidence" value="ECO:0007669"/>
    <property type="project" value="UniProtKB-UniRule"/>
</dbReference>
<evidence type="ECO:0000256" key="14">
    <source>
        <dbReference type="ARBA" id="ARBA00025153"/>
    </source>
</evidence>
<feature type="domain" description="YjeF C-terminal" evidence="20">
    <location>
        <begin position="238"/>
        <end position="524"/>
    </location>
</feature>
<dbReference type="eggNOG" id="COG0063">
    <property type="taxonomic scope" value="Bacteria"/>
</dbReference>
<dbReference type="OrthoDB" id="9806925at2"/>
<evidence type="ECO:0000256" key="19">
    <source>
        <dbReference type="PIRNR" id="PIRNR017184"/>
    </source>
</evidence>
<dbReference type="eggNOG" id="COG0062">
    <property type="taxonomic scope" value="Bacteria"/>
</dbReference>
<gene>
    <name evidence="17" type="primary">nnrD</name>
    <name evidence="18" type="synonym">nnrE</name>
    <name evidence="22" type="ORF">DGI_2498</name>
</gene>
<feature type="binding site" evidence="18">
    <location>
        <position position="175"/>
    </location>
    <ligand>
        <name>K(+)</name>
        <dbReference type="ChEBI" id="CHEBI:29103"/>
    </ligand>
</feature>
<keyword evidence="9 18" id="KW-0630">Potassium</keyword>
<dbReference type="EC" id="5.1.99.6" evidence="19"/>
<dbReference type="PROSITE" id="PS51385">
    <property type="entry name" value="YJEF_N"/>
    <property type="match status" value="1"/>
</dbReference>
<dbReference type="CDD" id="cd01171">
    <property type="entry name" value="YXKO-related"/>
    <property type="match status" value="1"/>
</dbReference>
<evidence type="ECO:0000256" key="15">
    <source>
        <dbReference type="ARBA" id="ARBA00048238"/>
    </source>
</evidence>
<evidence type="ECO:0000313" key="23">
    <source>
        <dbReference type="Proteomes" id="UP000016587"/>
    </source>
</evidence>
<dbReference type="EC" id="4.2.1.136" evidence="19"/>
<feature type="binding site" evidence="18">
    <location>
        <position position="137"/>
    </location>
    <ligand>
        <name>K(+)</name>
        <dbReference type="ChEBI" id="CHEBI:29103"/>
    </ligand>
</feature>
<keyword evidence="11 18" id="KW-0413">Isomerase</keyword>
<dbReference type="PANTHER" id="PTHR12592:SF0">
    <property type="entry name" value="ATP-DEPENDENT (S)-NAD(P)H-HYDRATE DEHYDRATASE"/>
    <property type="match status" value="1"/>
</dbReference>
<feature type="domain" description="YjeF N-terminal" evidence="21">
    <location>
        <begin position="17"/>
        <end position="229"/>
    </location>
</feature>
<dbReference type="Gene3D" id="3.40.1190.20">
    <property type="match status" value="1"/>
</dbReference>
<evidence type="ECO:0000256" key="1">
    <source>
        <dbReference type="ARBA" id="ARBA00000013"/>
    </source>
</evidence>
<evidence type="ECO:0000259" key="20">
    <source>
        <dbReference type="PROSITE" id="PS51383"/>
    </source>
</evidence>
<sequence>MNPLRNITAALCTPAEMARWDREAMAFGIPGEMLMENASREALHVLLEETGDPAGKRILLFAGHGNNGGDAFCMARHLHDQGAHVRLYHTKPPHAHTGETAFHMKLAQQAGVPMQFLDMPSQELLHDPHFEPDIVVDGLLGTGLTGEMRPPFPLLVRAINALRHRAFVFAIDIPSGLDGHTGRPCPDAVRAHATATFAAVKTGLAMPAAREYTGRLHVRHIGIPRQIKDRYPAGQRRMGRAMFRLLRQPAAALHKGTAGHVCIIGGSPGMSGAPALAAMGALRAGAGLVTIACPGAIVQELKSQLPEAMCLGLTAGATCSGGWDEGCLDALREHLPRFDALVVGPGLGRHPDTEAFVRVLHLLGDRPPTVWDADALFWIARNPDWLNRHTPADVLTPHPGELARLLQGCGLEMGEDRFINARTLRARLPGVLVAKDAGTVVVSGDEPAYYCDVAAPCLATGGSGDVLAGCLGALMGLGHPPLEAACLAVLLHAEAGRLLETDYPYRGNLAREIADALPRVMKELSPC</sequence>
<evidence type="ECO:0000256" key="17">
    <source>
        <dbReference type="HAMAP-Rule" id="MF_01965"/>
    </source>
</evidence>
<evidence type="ECO:0000256" key="16">
    <source>
        <dbReference type="ARBA" id="ARBA00049209"/>
    </source>
</evidence>
<dbReference type="InterPro" id="IPR004443">
    <property type="entry name" value="YjeF_N_dom"/>
</dbReference>
<evidence type="ECO:0000256" key="9">
    <source>
        <dbReference type="ARBA" id="ARBA00022958"/>
    </source>
</evidence>
<keyword evidence="22" id="KW-0808">Transferase</keyword>
<feature type="binding site" evidence="18">
    <location>
        <begin position="141"/>
        <end position="147"/>
    </location>
    <ligand>
        <name>(6S)-NADPHX</name>
        <dbReference type="ChEBI" id="CHEBI:64076"/>
    </ligand>
</feature>
<dbReference type="HAMAP" id="MF_01966">
    <property type="entry name" value="NADHX_epimerase"/>
    <property type="match status" value="1"/>
</dbReference>
<evidence type="ECO:0000256" key="5">
    <source>
        <dbReference type="ARBA" id="ARBA00022723"/>
    </source>
</evidence>
<dbReference type="Pfam" id="PF03853">
    <property type="entry name" value="YjeF_N"/>
    <property type="match status" value="1"/>
</dbReference>
<dbReference type="GO" id="GO:0016301">
    <property type="term" value="F:kinase activity"/>
    <property type="evidence" value="ECO:0007669"/>
    <property type="project" value="UniProtKB-KW"/>
</dbReference>
<organism evidence="22 23">
    <name type="scientific">Megalodesulfovibrio gigas (strain ATCC 19364 / DSM 1382 / NCIMB 9332 / VKM B-1759)</name>
    <name type="common">Desulfovibrio gigas</name>
    <dbReference type="NCBI Taxonomy" id="1121448"/>
    <lineage>
        <taxon>Bacteria</taxon>
        <taxon>Pseudomonadati</taxon>
        <taxon>Thermodesulfobacteriota</taxon>
        <taxon>Desulfovibrionia</taxon>
        <taxon>Desulfovibrionales</taxon>
        <taxon>Desulfovibrionaceae</taxon>
        <taxon>Megalodesulfovibrio</taxon>
    </lineage>
</organism>
<keyword evidence="7 17" id="KW-0067">ATP-binding</keyword>
<dbReference type="HOGENOM" id="CLU_024853_4_1_7"/>
<feature type="binding site" evidence="17">
    <location>
        <begin position="435"/>
        <end position="439"/>
    </location>
    <ligand>
        <name>AMP</name>
        <dbReference type="ChEBI" id="CHEBI:456215"/>
    </ligand>
</feature>
<dbReference type="GO" id="GO:0046872">
    <property type="term" value="F:metal ion binding"/>
    <property type="evidence" value="ECO:0007669"/>
    <property type="project" value="UniProtKB-UniRule"/>
</dbReference>
<dbReference type="InterPro" id="IPR036652">
    <property type="entry name" value="YjeF_N_dom_sf"/>
</dbReference>
<dbReference type="SUPFAM" id="SSF53613">
    <property type="entry name" value="Ribokinase-like"/>
    <property type="match status" value="1"/>
</dbReference>
<dbReference type="InterPro" id="IPR000631">
    <property type="entry name" value="CARKD"/>
</dbReference>
<keyword evidence="13" id="KW-0511">Multifunctional enzyme</keyword>
<comment type="catalytic activity">
    <reaction evidence="15 17 19">
        <text>(6S)-NADHX + ADP = AMP + phosphate + NADH + H(+)</text>
        <dbReference type="Rhea" id="RHEA:32223"/>
        <dbReference type="ChEBI" id="CHEBI:15378"/>
        <dbReference type="ChEBI" id="CHEBI:43474"/>
        <dbReference type="ChEBI" id="CHEBI:57945"/>
        <dbReference type="ChEBI" id="CHEBI:64074"/>
        <dbReference type="ChEBI" id="CHEBI:456215"/>
        <dbReference type="ChEBI" id="CHEBI:456216"/>
        <dbReference type="EC" id="4.2.1.136"/>
    </reaction>
</comment>
<keyword evidence="23" id="KW-1185">Reference proteome</keyword>
<dbReference type="PROSITE" id="PS01050">
    <property type="entry name" value="YJEF_C_2"/>
    <property type="match status" value="1"/>
</dbReference>
<dbReference type="KEGG" id="dgg:DGI_2498"/>
<feature type="binding site" evidence="18">
    <location>
        <position position="67"/>
    </location>
    <ligand>
        <name>K(+)</name>
        <dbReference type="ChEBI" id="CHEBI:29103"/>
    </ligand>
</feature>
<evidence type="ECO:0000256" key="6">
    <source>
        <dbReference type="ARBA" id="ARBA00022741"/>
    </source>
</evidence>
<keyword evidence="10 17" id="KW-0520">NAD</keyword>
<comment type="function">
    <text evidence="18">Catalyzes the epimerization of the S- and R-forms of NAD(P)HX, a damaged form of NAD(P)H that is a result of enzymatic or heat-dependent hydration. This is a prerequisite for the S-specific NAD(P)H-hydrate dehydratase to allow the repair of both epimers of NAD(P)HX.</text>
</comment>
<evidence type="ECO:0000256" key="11">
    <source>
        <dbReference type="ARBA" id="ARBA00023235"/>
    </source>
</evidence>
<comment type="catalytic activity">
    <reaction evidence="16 17 19">
        <text>(6S)-NADPHX + ADP = AMP + phosphate + NADPH + H(+)</text>
        <dbReference type="Rhea" id="RHEA:32235"/>
        <dbReference type="ChEBI" id="CHEBI:15378"/>
        <dbReference type="ChEBI" id="CHEBI:43474"/>
        <dbReference type="ChEBI" id="CHEBI:57783"/>
        <dbReference type="ChEBI" id="CHEBI:64076"/>
        <dbReference type="ChEBI" id="CHEBI:456215"/>
        <dbReference type="ChEBI" id="CHEBI:456216"/>
        <dbReference type="EC" id="4.2.1.136"/>
    </reaction>
</comment>
<evidence type="ECO:0000256" key="4">
    <source>
        <dbReference type="ARBA" id="ARBA00009524"/>
    </source>
</evidence>
<evidence type="ECO:0000256" key="8">
    <source>
        <dbReference type="ARBA" id="ARBA00022857"/>
    </source>
</evidence>
<dbReference type="PIRSF" id="PIRSF017184">
    <property type="entry name" value="Nnr"/>
    <property type="match status" value="1"/>
</dbReference>
<comment type="catalytic activity">
    <reaction evidence="1 18 19">
        <text>(6R)-NADHX = (6S)-NADHX</text>
        <dbReference type="Rhea" id="RHEA:32215"/>
        <dbReference type="ChEBI" id="CHEBI:64074"/>
        <dbReference type="ChEBI" id="CHEBI:64075"/>
        <dbReference type="EC" id="5.1.99.6"/>
    </reaction>
</comment>
<reference evidence="22 23" key="1">
    <citation type="journal article" date="2013" name="J. Bacteriol.">
        <title>Roles of HynAB and Ech, the only two hydrogenases found in the model sulfate reducer Desulfovibrio gigas.</title>
        <authorList>
            <person name="Morais-Silva F.O."/>
            <person name="Santos C.I."/>
            <person name="Rodrigues R."/>
            <person name="Pereira I.A."/>
            <person name="Rodrigues-Pousada C."/>
        </authorList>
    </citation>
    <scope>NUCLEOTIDE SEQUENCE [LARGE SCALE GENOMIC DNA]</scope>
    <source>
        <strain evidence="23">ATCC 19364 / DSM 1382 / NCIMB 9332 / VKM B-1759</strain>
    </source>
</reference>
<dbReference type="GO" id="GO:0005524">
    <property type="term" value="F:ATP binding"/>
    <property type="evidence" value="ECO:0007669"/>
    <property type="project" value="UniProtKB-UniRule"/>
</dbReference>
<dbReference type="HAMAP" id="MF_01965">
    <property type="entry name" value="NADHX_dehydratase"/>
    <property type="match status" value="1"/>
</dbReference>
<keyword evidence="8 17" id="KW-0521">NADP</keyword>
<dbReference type="GO" id="GO:0110051">
    <property type="term" value="P:metabolite repair"/>
    <property type="evidence" value="ECO:0007669"/>
    <property type="project" value="TreeGrafter"/>
</dbReference>
<keyword evidence="5 18" id="KW-0479">Metal-binding</keyword>
<evidence type="ECO:0000256" key="3">
    <source>
        <dbReference type="ARBA" id="ARBA00006001"/>
    </source>
</evidence>
<evidence type="ECO:0000256" key="10">
    <source>
        <dbReference type="ARBA" id="ARBA00023027"/>
    </source>
</evidence>
<feature type="binding site" evidence="18">
    <location>
        <begin position="66"/>
        <end position="70"/>
    </location>
    <ligand>
        <name>(6S)-NADPHX</name>
        <dbReference type="ChEBI" id="CHEBI:64076"/>
    </ligand>
</feature>
<comment type="similarity">
    <text evidence="18">Belongs to the NnrE/AIBP family.</text>
</comment>
<dbReference type="PATRIC" id="fig|1121448.10.peg.2451"/>
<dbReference type="InterPro" id="IPR030677">
    <property type="entry name" value="Nnr"/>
</dbReference>
<feature type="binding site" evidence="17">
    <location>
        <position position="273"/>
    </location>
    <ligand>
        <name>(6S)-NADPHX</name>
        <dbReference type="ChEBI" id="CHEBI:64076"/>
    </ligand>
</feature>
<comment type="function">
    <text evidence="17">Catalyzes the dehydration of the S-form of NAD(P)HX at the expense of ADP, which is converted to AMP. Together with NAD(P)HX epimerase, which catalyzes the epimerization of the S- and R-forms, the enzyme allows the repair of both epimers of NAD(P)HX, a damaged form of NAD(P)H that is a result of enzymatic or heat-dependent hydration.</text>
</comment>
<evidence type="ECO:0000313" key="22">
    <source>
        <dbReference type="EMBL" id="AGW14237.1"/>
    </source>
</evidence>
<evidence type="ECO:0000259" key="21">
    <source>
        <dbReference type="PROSITE" id="PS51385"/>
    </source>
</evidence>